<evidence type="ECO:0000256" key="2">
    <source>
        <dbReference type="ARBA" id="ARBA00022490"/>
    </source>
</evidence>
<dbReference type="Gene3D" id="2.60.120.650">
    <property type="entry name" value="Cupin"/>
    <property type="match status" value="1"/>
</dbReference>
<dbReference type="WBParaSite" id="TREG1_62350.1">
    <property type="protein sequence ID" value="TREG1_62350.1"/>
    <property type="gene ID" value="TREG1_62350"/>
</dbReference>
<accession>A0AA85K942</accession>
<sequence>MVDIANSLLSQFPNPEHPYIAHSIASHWKACQAWSLYYLSEKINNTLKFRLGKKHSDHIQWEPNCPIVYATIREFTDWINDEVKDASNPFAKYPKELWWAYADYIYMSQLDEFQALINDLAFQQLFPFLPSDIIKPTFWLGSSRAHTICHRDTYGVNLVVQINGTKRWLLFPPSDNLYMYESRIPLEESTVFSKVNFPVPNFKKYPLLTKATPYCVTLHPGDILYVPRHWWHFVESTTTTTTTTTSSSNYTCSVNLWIDQPSLDNRIRFKEGLTQLVGFSLLSNCCNRSVVSKDVLHPTELKAFETESWFKELLDQLGLIYGENSFKLCNGNKEEEEGKGVKRSKIYPTIDWKPLISEKLDNLFPYLKEMKPTEAEDFASSNNMTINRLSIEQILNAFMKPDVIDLVAKHLENDVIE</sequence>
<dbReference type="PANTHER" id="PTHR12461">
    <property type="entry name" value="HYPOXIA-INDUCIBLE FACTOR 1 ALPHA INHIBITOR-RELATED"/>
    <property type="match status" value="1"/>
</dbReference>
<dbReference type="AlphaFoldDB" id="A0AA85K942"/>
<reference evidence="5" key="1">
    <citation type="submission" date="2022-06" db="EMBL/GenBank/DDBJ databases">
        <authorList>
            <person name="Berger JAMES D."/>
            <person name="Berger JAMES D."/>
        </authorList>
    </citation>
    <scope>NUCLEOTIDE SEQUENCE [LARGE SCALE GENOMIC DNA]</scope>
</reference>
<dbReference type="InterPro" id="IPR041667">
    <property type="entry name" value="Cupin_8"/>
</dbReference>
<keyword evidence="5" id="KW-1185">Reference proteome</keyword>
<reference evidence="6" key="2">
    <citation type="submission" date="2023-11" db="UniProtKB">
        <authorList>
            <consortium name="WormBaseParasite"/>
        </authorList>
    </citation>
    <scope>IDENTIFICATION</scope>
</reference>
<keyword evidence="2" id="KW-0963">Cytoplasm</keyword>
<dbReference type="PROSITE" id="PS51184">
    <property type="entry name" value="JMJC"/>
    <property type="match status" value="1"/>
</dbReference>
<comment type="subcellular location">
    <subcellularLocation>
        <location evidence="1">Cytoplasm</location>
    </subcellularLocation>
</comment>
<evidence type="ECO:0000256" key="1">
    <source>
        <dbReference type="ARBA" id="ARBA00004496"/>
    </source>
</evidence>
<evidence type="ECO:0000313" key="6">
    <source>
        <dbReference type="WBParaSite" id="TREG1_62350.1"/>
    </source>
</evidence>
<name>A0AA85K942_TRIRE</name>
<organism evidence="5 6">
    <name type="scientific">Trichobilharzia regenti</name>
    <name type="common">Nasal bird schistosome</name>
    <dbReference type="NCBI Taxonomy" id="157069"/>
    <lineage>
        <taxon>Eukaryota</taxon>
        <taxon>Metazoa</taxon>
        <taxon>Spiralia</taxon>
        <taxon>Lophotrochozoa</taxon>
        <taxon>Platyhelminthes</taxon>
        <taxon>Trematoda</taxon>
        <taxon>Digenea</taxon>
        <taxon>Strigeidida</taxon>
        <taxon>Schistosomatoidea</taxon>
        <taxon>Schistosomatidae</taxon>
        <taxon>Trichobilharzia</taxon>
    </lineage>
</organism>
<dbReference type="Pfam" id="PF13621">
    <property type="entry name" value="Cupin_8"/>
    <property type="match status" value="1"/>
</dbReference>
<feature type="domain" description="JmjC" evidence="4">
    <location>
        <begin position="103"/>
        <end position="267"/>
    </location>
</feature>
<comment type="function">
    <text evidence="3">May play a role in cellular stress response.</text>
</comment>
<dbReference type="InterPro" id="IPR003347">
    <property type="entry name" value="JmjC_dom"/>
</dbReference>
<evidence type="ECO:0000313" key="5">
    <source>
        <dbReference type="Proteomes" id="UP000050795"/>
    </source>
</evidence>
<evidence type="ECO:0000259" key="4">
    <source>
        <dbReference type="PROSITE" id="PS51184"/>
    </source>
</evidence>
<dbReference type="SUPFAM" id="SSF51197">
    <property type="entry name" value="Clavaminate synthase-like"/>
    <property type="match status" value="1"/>
</dbReference>
<dbReference type="PANTHER" id="PTHR12461:SF43">
    <property type="entry name" value="HSPB1-ASSOCIATED PROTEIN 1"/>
    <property type="match status" value="1"/>
</dbReference>
<protein>
    <submittedName>
        <fullName evidence="6">JmjC domain-containing protein</fullName>
    </submittedName>
</protein>
<proteinExistence type="predicted"/>
<dbReference type="Proteomes" id="UP000050795">
    <property type="component" value="Unassembled WGS sequence"/>
</dbReference>
<evidence type="ECO:0000256" key="3">
    <source>
        <dbReference type="ARBA" id="ARBA00037342"/>
    </source>
</evidence>
<dbReference type="GO" id="GO:0005737">
    <property type="term" value="C:cytoplasm"/>
    <property type="evidence" value="ECO:0007669"/>
    <property type="project" value="UniProtKB-SubCell"/>
</dbReference>
<dbReference type="SMART" id="SM00558">
    <property type="entry name" value="JmjC"/>
    <property type="match status" value="1"/>
</dbReference>